<comment type="caution">
    <text evidence="1">The sequence shown here is derived from an EMBL/GenBank/DDBJ whole genome shotgun (WGS) entry which is preliminary data.</text>
</comment>
<gene>
    <name evidence="1" type="ORF">GM655_12380</name>
</gene>
<evidence type="ECO:0000313" key="1">
    <source>
        <dbReference type="EMBL" id="MTW33620.1"/>
    </source>
</evidence>
<accession>A0ABW9SPQ5</accession>
<reference evidence="1 2" key="1">
    <citation type="submission" date="2019-11" db="EMBL/GenBank/DDBJ databases">
        <title>Type strains purchased from KCTC, JCM and DSMZ.</title>
        <authorList>
            <person name="Lu H."/>
        </authorList>
    </citation>
    <scope>NUCLEOTIDE SEQUENCE [LARGE SCALE GENOMIC DNA]</scope>
    <source>
        <strain evidence="1 2">DSM 103461</strain>
    </source>
</reference>
<sequence>MIQAARCCMAECLPYSRTLAPFAMQIRFCRTAITTAALFFLLVGRSAAASGELAVYVLGEPDAQGRPAHSQPTVPRIIDLVASESGLPLVAHPLPWRRALFMTETGQGILYGAEATPERLRKFQFSASLGYANQWLLSTEQAPLVFRQWEDLRNKKISTMSGASYGVEFEQRRNSLFKVEQNATNMASQVKMLRAGRVDAILVASFLNPQQLEDKLNCLFPGAGRLLIRGNPIEANPISFAIAKDSPLISKLPALNSAIEQIVRNHKLLPLFNAPPTTACAPHS</sequence>
<evidence type="ECO:0000313" key="2">
    <source>
        <dbReference type="Proteomes" id="UP000735592"/>
    </source>
</evidence>
<organism evidence="1 2">
    <name type="scientific">Pseudoduganella danionis</name>
    <dbReference type="NCBI Taxonomy" id="1890295"/>
    <lineage>
        <taxon>Bacteria</taxon>
        <taxon>Pseudomonadati</taxon>
        <taxon>Pseudomonadota</taxon>
        <taxon>Betaproteobacteria</taxon>
        <taxon>Burkholderiales</taxon>
        <taxon>Oxalobacteraceae</taxon>
        <taxon>Telluria group</taxon>
        <taxon>Pseudoduganella</taxon>
    </lineage>
</organism>
<name>A0ABW9SPQ5_9BURK</name>
<dbReference type="Gene3D" id="3.40.190.10">
    <property type="entry name" value="Periplasmic binding protein-like II"/>
    <property type="match status" value="2"/>
</dbReference>
<dbReference type="SUPFAM" id="SSF53850">
    <property type="entry name" value="Periplasmic binding protein-like II"/>
    <property type="match status" value="1"/>
</dbReference>
<proteinExistence type="predicted"/>
<keyword evidence="2" id="KW-1185">Reference proteome</keyword>
<protein>
    <submittedName>
        <fullName evidence="1">Transporter substrate-binding domain-containing protein</fullName>
    </submittedName>
</protein>
<dbReference type="Proteomes" id="UP000735592">
    <property type="component" value="Unassembled WGS sequence"/>
</dbReference>
<dbReference type="EMBL" id="WNKW01000003">
    <property type="protein sequence ID" value="MTW33620.1"/>
    <property type="molecule type" value="Genomic_DNA"/>
</dbReference>